<keyword evidence="11" id="KW-1185">Reference proteome</keyword>
<evidence type="ECO:0000256" key="8">
    <source>
        <dbReference type="ARBA" id="ARBA00023128"/>
    </source>
</evidence>
<dbReference type="AlphaFoldDB" id="A0A1Y2HWE6"/>
<keyword evidence="5" id="KW-0812">Transmembrane</keyword>
<evidence type="ECO:0000256" key="6">
    <source>
        <dbReference type="ARBA" id="ARBA00022787"/>
    </source>
</evidence>
<dbReference type="EMBL" id="MCFL01000007">
    <property type="protein sequence ID" value="ORZ38839.1"/>
    <property type="molecule type" value="Genomic_DNA"/>
</dbReference>
<dbReference type="InterPro" id="IPR023614">
    <property type="entry name" value="Porin_dom_sf"/>
</dbReference>
<dbReference type="GO" id="GO:0005741">
    <property type="term" value="C:mitochondrial outer membrane"/>
    <property type="evidence" value="ECO:0007669"/>
    <property type="project" value="UniProtKB-SubCell"/>
</dbReference>
<proteinExistence type="inferred from homology"/>
<evidence type="ECO:0000313" key="10">
    <source>
        <dbReference type="EMBL" id="ORZ38839.1"/>
    </source>
</evidence>
<accession>A0A1Y2HWE6</accession>
<evidence type="ECO:0000256" key="3">
    <source>
        <dbReference type="ARBA" id="ARBA00022448"/>
    </source>
</evidence>
<comment type="similarity">
    <text evidence="2">Belongs to the Tom40 family.</text>
</comment>
<dbReference type="InterPro" id="IPR027246">
    <property type="entry name" value="Porin_Euk/Tom40"/>
</dbReference>
<dbReference type="PANTHER" id="PTHR10802">
    <property type="entry name" value="MITOCHONDRIAL IMPORT RECEPTOR SUBUNIT TOM40"/>
    <property type="match status" value="1"/>
</dbReference>
<dbReference type="Pfam" id="PF01459">
    <property type="entry name" value="Porin_3"/>
    <property type="match status" value="1"/>
</dbReference>
<dbReference type="GO" id="GO:0030150">
    <property type="term" value="P:protein import into mitochondrial matrix"/>
    <property type="evidence" value="ECO:0007669"/>
    <property type="project" value="InterPro"/>
</dbReference>
<protein>
    <submittedName>
        <fullName evidence="10">Eukaryotic porin/Tom40</fullName>
    </submittedName>
</protein>
<evidence type="ECO:0000256" key="5">
    <source>
        <dbReference type="ARBA" id="ARBA00022692"/>
    </source>
</evidence>
<evidence type="ECO:0000313" key="11">
    <source>
        <dbReference type="Proteomes" id="UP000193411"/>
    </source>
</evidence>
<comment type="subcellular location">
    <subcellularLocation>
        <location evidence="1">Mitochondrion outer membrane</location>
        <topology evidence="1">Multi-pass membrane protein</topology>
    </subcellularLocation>
</comment>
<dbReference type="OrthoDB" id="19656at2759"/>
<organism evidence="10 11">
    <name type="scientific">Catenaria anguillulae PL171</name>
    <dbReference type="NCBI Taxonomy" id="765915"/>
    <lineage>
        <taxon>Eukaryota</taxon>
        <taxon>Fungi</taxon>
        <taxon>Fungi incertae sedis</taxon>
        <taxon>Blastocladiomycota</taxon>
        <taxon>Blastocladiomycetes</taxon>
        <taxon>Blastocladiales</taxon>
        <taxon>Catenariaceae</taxon>
        <taxon>Catenaria</taxon>
    </lineage>
</organism>
<dbReference type="Gene3D" id="2.40.160.10">
    <property type="entry name" value="Porin"/>
    <property type="match status" value="3"/>
</dbReference>
<evidence type="ECO:0000256" key="1">
    <source>
        <dbReference type="ARBA" id="ARBA00004374"/>
    </source>
</evidence>
<comment type="caution">
    <text evidence="10">The sequence shown here is derived from an EMBL/GenBank/DDBJ whole genome shotgun (WGS) entry which is preliminary data.</text>
</comment>
<keyword evidence="9" id="KW-0472">Membrane</keyword>
<keyword evidence="4" id="KW-1134">Transmembrane beta strand</keyword>
<evidence type="ECO:0000256" key="2">
    <source>
        <dbReference type="ARBA" id="ARBA00010510"/>
    </source>
</evidence>
<keyword evidence="3" id="KW-0813">Transport</keyword>
<dbReference type="InterPro" id="IPR037930">
    <property type="entry name" value="Tom40"/>
</dbReference>
<keyword evidence="8" id="KW-0496">Mitochondrion</keyword>
<reference evidence="10 11" key="1">
    <citation type="submission" date="2016-07" db="EMBL/GenBank/DDBJ databases">
        <title>Pervasive Adenine N6-methylation of Active Genes in Fungi.</title>
        <authorList>
            <consortium name="DOE Joint Genome Institute"/>
            <person name="Mondo S.J."/>
            <person name="Dannebaum R.O."/>
            <person name="Kuo R.C."/>
            <person name="Labutti K."/>
            <person name="Haridas S."/>
            <person name="Kuo A."/>
            <person name="Salamov A."/>
            <person name="Ahrendt S.R."/>
            <person name="Lipzen A."/>
            <person name="Sullivan W."/>
            <person name="Andreopoulos W.B."/>
            <person name="Clum A."/>
            <person name="Lindquist E."/>
            <person name="Daum C."/>
            <person name="Ramamoorthy G.K."/>
            <person name="Gryganskyi A."/>
            <person name="Culley D."/>
            <person name="Magnuson J.K."/>
            <person name="James T.Y."/>
            <person name="O'Malley M.A."/>
            <person name="Stajich J.E."/>
            <person name="Spatafora J.W."/>
            <person name="Visel A."/>
            <person name="Grigoriev I.V."/>
        </authorList>
    </citation>
    <scope>NUCLEOTIDE SEQUENCE [LARGE SCALE GENOMIC DNA]</scope>
    <source>
        <strain evidence="10 11">PL171</strain>
    </source>
</reference>
<dbReference type="Proteomes" id="UP000193411">
    <property type="component" value="Unassembled WGS sequence"/>
</dbReference>
<keyword evidence="6" id="KW-1000">Mitochondrion outer membrane</keyword>
<name>A0A1Y2HWE6_9FUNG</name>
<gene>
    <name evidence="10" type="ORF">BCR44DRAFT_1427886</name>
</gene>
<dbReference type="GO" id="GO:0008320">
    <property type="term" value="F:protein transmembrane transporter activity"/>
    <property type="evidence" value="ECO:0007669"/>
    <property type="project" value="InterPro"/>
</dbReference>
<evidence type="ECO:0000256" key="7">
    <source>
        <dbReference type="ARBA" id="ARBA00022927"/>
    </source>
</evidence>
<dbReference type="CDD" id="cd07305">
    <property type="entry name" value="Porin3_Tom40"/>
    <property type="match status" value="1"/>
</dbReference>
<keyword evidence="7" id="KW-0653">Protein transport</keyword>
<evidence type="ECO:0000256" key="9">
    <source>
        <dbReference type="ARBA" id="ARBA00023136"/>
    </source>
</evidence>
<dbReference type="STRING" id="765915.A0A1Y2HWE6"/>
<evidence type="ECO:0000256" key="4">
    <source>
        <dbReference type="ARBA" id="ARBA00022452"/>
    </source>
</evidence>
<sequence>MEFVSSLYSKFDTLRTALNLPSPGKYEELHRKAQMTFTNHFMFDGCKIDFAKGLSPNFQIHHALHLGSQQVPQTYSFNTVYATENQLLQGMVDTDGSLNGRIQFPILGDKLTAKINLGFHPATPMSPPQQMMQAEVDRQGKDYDASIKLVNPWPLDATGVLVASYLQSVTQRLALGVEAVIQRPMPGMEESAFNVAAKYTFPTFKLDALPQLNPDDLVPQQPTSPPVATATYNSQGALHVSYVHPVSAKVDLASELHVIVTPRGREGKATVAAKYEFRQSTFRTQIDSNGVVASVLEQRMGPMAFTLAGQVDHGKGESKFGFGLALETA</sequence>